<dbReference type="AlphaFoldDB" id="A0A1T4LYP4"/>
<keyword evidence="3" id="KW-1185">Reference proteome</keyword>
<feature type="domain" description="Anti-bacteriophage protein A/HamA C-terminal" evidence="1">
    <location>
        <begin position="2"/>
        <end position="252"/>
    </location>
</feature>
<organism evidence="2 3">
    <name type="scientific">Enhydrobacter aerosaccus</name>
    <dbReference type="NCBI Taxonomy" id="225324"/>
    <lineage>
        <taxon>Bacteria</taxon>
        <taxon>Pseudomonadati</taxon>
        <taxon>Pseudomonadota</taxon>
        <taxon>Alphaproteobacteria</taxon>
        <taxon>Hyphomicrobiales</taxon>
        <taxon>Enhydrobacter</taxon>
    </lineage>
</organism>
<dbReference type="OrthoDB" id="268197at2"/>
<dbReference type="RefSeq" id="WP_085933374.1">
    <property type="nucleotide sequence ID" value="NZ_FUWJ01000001.1"/>
</dbReference>
<dbReference type="InterPro" id="IPR014976">
    <property type="entry name" value="AbpA_HamA_C"/>
</dbReference>
<accession>A0A1T4LYP4</accession>
<sequence>MFDDWCDIDETARGERKKLCGLTEKAGGRAAIKDELIERVRSHYDKLEQIADDVERLGFPGASAILRERLPRTARERSGELGEIIASEFIEHHTGFRIPVRRLRYKDGREMALRGDDYVGIDEDDERRLLFLKGEAKSGRTVPQGVVADARERLSENDGRPTTISLLFVADRLLESDDENDKALGRRIRDEVALRAVPPQRITHGLFALSGNNTDAVLEADLEEADGAHNHLSAGFHVEGHQAFIAEIYEEAGNLGDD</sequence>
<evidence type="ECO:0000313" key="3">
    <source>
        <dbReference type="Proteomes" id="UP000190092"/>
    </source>
</evidence>
<reference evidence="3" key="1">
    <citation type="submission" date="2017-02" db="EMBL/GenBank/DDBJ databases">
        <authorList>
            <person name="Varghese N."/>
            <person name="Submissions S."/>
        </authorList>
    </citation>
    <scope>NUCLEOTIDE SEQUENCE [LARGE SCALE GENOMIC DNA]</scope>
    <source>
        <strain evidence="3">ATCC 27094</strain>
    </source>
</reference>
<name>A0A1T4LYP4_9HYPH</name>
<dbReference type="Pfam" id="PF08878">
    <property type="entry name" value="HamA"/>
    <property type="match status" value="1"/>
</dbReference>
<proteinExistence type="predicted"/>
<protein>
    <recommendedName>
        <fullName evidence="1">Anti-bacteriophage protein A/HamA C-terminal domain-containing protein</fullName>
    </recommendedName>
</protein>
<evidence type="ECO:0000259" key="1">
    <source>
        <dbReference type="Pfam" id="PF08878"/>
    </source>
</evidence>
<evidence type="ECO:0000313" key="2">
    <source>
        <dbReference type="EMBL" id="SJZ59766.1"/>
    </source>
</evidence>
<dbReference type="Proteomes" id="UP000190092">
    <property type="component" value="Unassembled WGS sequence"/>
</dbReference>
<dbReference type="EMBL" id="FUWJ01000001">
    <property type="protein sequence ID" value="SJZ59766.1"/>
    <property type="molecule type" value="Genomic_DNA"/>
</dbReference>
<dbReference type="STRING" id="225324.SAMN02745126_01785"/>
<gene>
    <name evidence="2" type="ORF">SAMN02745126_01785</name>
</gene>